<accession>A0A1E2VDC8</accession>
<dbReference type="Pfam" id="PF12276">
    <property type="entry name" value="DUF3617"/>
    <property type="match status" value="1"/>
</dbReference>
<evidence type="ECO:0000313" key="1">
    <source>
        <dbReference type="EMBL" id="ODC04981.1"/>
    </source>
</evidence>
<evidence type="ECO:0000313" key="2">
    <source>
        <dbReference type="Proteomes" id="UP000094291"/>
    </source>
</evidence>
<name>A0A1E2VDC8_9GAMM</name>
<proteinExistence type="predicted"/>
<sequence>MSTYAADEPIKLGLWEIHGQPQLLLYGQPLPLPQGPWRVCIRSREQLINHLRQPQVLNGRAQCQSQVVENKGGHIAVRMQCQGQVGALSGLGEVNFSGDQMQGQLNMQGHGPQQLGQLTLNAQVNGQRLGDCR</sequence>
<reference evidence="1 2" key="1">
    <citation type="submission" date="2016-08" db="EMBL/GenBank/DDBJ databases">
        <authorList>
            <person name="Seilhamer J.J."/>
        </authorList>
    </citation>
    <scope>NUCLEOTIDE SEQUENCE [LARGE SCALE GENOMIC DNA]</scope>
    <source>
        <strain evidence="1 2">PH27A</strain>
    </source>
</reference>
<dbReference type="RefSeq" id="WP_069000003.1">
    <property type="nucleotide sequence ID" value="NZ_MDTQ01000001.1"/>
</dbReference>
<dbReference type="Proteomes" id="UP000094291">
    <property type="component" value="Unassembled WGS sequence"/>
</dbReference>
<evidence type="ECO:0008006" key="3">
    <source>
        <dbReference type="Google" id="ProtNLM"/>
    </source>
</evidence>
<protein>
    <recommendedName>
        <fullName evidence="3">DUF3617 domain-containing protein</fullName>
    </recommendedName>
</protein>
<keyword evidence="2" id="KW-1185">Reference proteome</keyword>
<comment type="caution">
    <text evidence="1">The sequence shown here is derived from an EMBL/GenBank/DDBJ whole genome shotgun (WGS) entry which is preliminary data.</text>
</comment>
<organism evidence="1 2">
    <name type="scientific">Terasakiispira papahanaumokuakeensis</name>
    <dbReference type="NCBI Taxonomy" id="197479"/>
    <lineage>
        <taxon>Bacteria</taxon>
        <taxon>Pseudomonadati</taxon>
        <taxon>Pseudomonadota</taxon>
        <taxon>Gammaproteobacteria</taxon>
        <taxon>Oceanospirillales</taxon>
        <taxon>Terasakiispira</taxon>
    </lineage>
</organism>
<dbReference type="InterPro" id="IPR022061">
    <property type="entry name" value="DUF3617"/>
</dbReference>
<dbReference type="AlphaFoldDB" id="A0A1E2VDC8"/>
<gene>
    <name evidence="1" type="ORF">BFW38_17005</name>
</gene>
<dbReference type="EMBL" id="MDTQ01000001">
    <property type="protein sequence ID" value="ODC04981.1"/>
    <property type="molecule type" value="Genomic_DNA"/>
</dbReference>